<dbReference type="AlphaFoldDB" id="Q58AC6"/>
<keyword evidence="2" id="KW-0812">Transmembrane</keyword>
<feature type="region of interest" description="Disordered" evidence="1">
    <location>
        <begin position="57"/>
        <end position="90"/>
    </location>
</feature>
<gene>
    <name evidence="3" type="primary">RMe0379</name>
    <name evidence="2" type="ordered locus">Rmet_6093</name>
</gene>
<reference evidence="4" key="5">
    <citation type="journal article" date="2010" name="PLoS ONE">
        <title>The complete genome sequence of Cupriavidus metallidurans strain CH34, a master survivalist in harsh and anthropogenic environments.</title>
        <authorList>
            <person name="Janssen P.J."/>
            <person name="Van Houdt R."/>
            <person name="Moors H."/>
            <person name="Monsieurs P."/>
            <person name="Morin N."/>
            <person name="Michaux A."/>
            <person name="Benotmane M.A."/>
            <person name="Leys N."/>
            <person name="Vallaeys T."/>
            <person name="Lapidus A."/>
            <person name="Monchy S."/>
            <person name="Medigue C."/>
            <person name="Taghavi S."/>
            <person name="McCorkle S."/>
            <person name="Dunn J."/>
            <person name="van der Lelie D."/>
            <person name="Mergeay M."/>
        </authorList>
    </citation>
    <scope>NUCLEOTIDE SEQUENCE [LARGE SCALE GENOMIC DNA]</scope>
    <source>
        <strain evidence="4">ATCC 43123 / DSM 2839 / NBRC 102507 / CH34</strain>
        <plasmid evidence="4">Plasmid pMOL30</plasmid>
    </source>
</reference>
<feature type="compositionally biased region" description="Low complexity" evidence="1">
    <location>
        <begin position="61"/>
        <end position="87"/>
    </location>
</feature>
<dbReference type="Pfam" id="PF10460">
    <property type="entry name" value="Peptidase_M30"/>
    <property type="match status" value="1"/>
</dbReference>
<sequence length="595" mass="63475">MTGVRYHICQIQHKWEKSIHITTGEVVVMRIQRTLSNKKGALALAMLVAALAGCGGGGDGAETPQATPQSPSSPVTGTPEGPTTPVTPAKPTSLVAPSCLNCGAVDSNTYSGTGVGVWQATNASLAAADVPVSIDGLTGQDVTLVFTNESGVAQPMPAISLTASRFPSVAASQLRWQDPATDAKQRIGEFNRNGWAALAGSQGTAPRYSMSSGPSKSVVNDTRDWFNEDNSVRSTTLVRQATTTDGVTVNFWVENSENAPTKVSSAIIDQLVDRFASPGKVYDMLKDVGGPLWGSHSYINLIPGTGQPIDIVILNFDRNNAPYGMTGYFYSRNAIAKSASNPYSNESLSLYLDSETLYLDGATGLTEVVMTMAHEGMHAQNFYRRGVLGGVESMFATWLEEATAMMMEDFASATLDPGHNPIRDVRFYDYVKYKGGSYNCSLLDWTPFSASCDSYSVSGSFGGFLNRQLGLRMFKSLLGNMSSTNSVDVLDTVIKTNFPGTSFVGQFRRFSATAGALIPAATSPKGFGFPARSDNGYNIPAIDPTAYAPYRTLTQTVPTTLQAYASLPVVRQAAKGRYTETVKVPAGTTLSVVIH</sequence>
<organism evidence="2 4">
    <name type="scientific">Cupriavidus metallidurans (strain ATCC 43123 / DSM 2839 / NBRC 102507 / CH34)</name>
    <name type="common">Ralstonia metallidurans</name>
    <dbReference type="NCBI Taxonomy" id="266264"/>
    <lineage>
        <taxon>Bacteria</taxon>
        <taxon>Pseudomonadati</taxon>
        <taxon>Pseudomonadota</taxon>
        <taxon>Betaproteobacteria</taxon>
        <taxon>Burkholderiales</taxon>
        <taxon>Burkholderiaceae</taxon>
        <taxon>Cupriavidus</taxon>
    </lineage>
</organism>
<protein>
    <submittedName>
        <fullName evidence="2 3">Hemagglutinin-related transmembrane</fullName>
    </submittedName>
</protein>
<reference evidence="3" key="3">
    <citation type="submission" date="2004-11" db="EMBL/GenBank/DDBJ databases">
        <title>Sequence and features of the Ralstonia metallidurans CH34 heavy metals plasmids pMOL28 and pMOL30.</title>
        <authorList>
            <person name="Monchy S."/>
            <person name="Van der Lelie D."/>
            <person name="Vallaeys T."/>
            <person name="Taghavi S."/>
            <person name="Benotmane M."/>
            <person name="McCorkle S."/>
            <person name="Dunn J."/>
            <person name="Lapidus A."/>
            <person name="Mergeay M."/>
        </authorList>
    </citation>
    <scope>NUCLEOTIDE SEQUENCE</scope>
    <source>
        <strain evidence="3">CH34</strain>
        <plasmid evidence="3">pMOL30</plasmid>
    </source>
</reference>
<keyword evidence="2" id="KW-0472">Membrane</keyword>
<reference evidence="3" key="1">
    <citation type="journal article" date="1995" name="J. Ind. Microbiol.">
        <title>The czc operon of Alcaligenes eutrophus CH34: from resistance mechanism to the removal of heavy metals.</title>
        <authorList>
            <person name="Diels L."/>
            <person name="Dong Q."/>
            <person name="van der Lelie D."/>
            <person name="Baeyens W."/>
            <person name="Mergeay M."/>
        </authorList>
    </citation>
    <scope>NUCLEOTIDE SEQUENCE</scope>
    <source>
        <strain evidence="3">CH34</strain>
    </source>
</reference>
<reference evidence="2" key="6">
    <citation type="submission" date="2010-02" db="EMBL/GenBank/DDBJ databases">
        <authorList>
            <person name="Janssen P.J."/>
            <person name="Van Houdt R."/>
            <person name="Moors H."/>
            <person name="Monsieurs P."/>
            <person name="Morin N."/>
            <person name="Benotmane R."/>
            <person name="Lapidus A."/>
            <person name="McCorkle S."/>
            <person name="Monchy S."/>
            <person name="Taghavi S."/>
            <person name="van der Lelie N."/>
            <person name="Dunn J."/>
            <person name="Leys N."/>
            <person name="Mergeay M."/>
        </authorList>
    </citation>
    <scope>NUCLEOTIDE SEQUENCE</scope>
    <source>
        <strain evidence="2">CH34</strain>
        <plasmid evidence="2">pMOL30</plasmid>
    </source>
</reference>
<evidence type="ECO:0000313" key="2">
    <source>
        <dbReference type="EMBL" id="ABF12952.1"/>
    </source>
</evidence>
<keyword evidence="4" id="KW-1185">Reference proteome</keyword>
<dbReference type="RefSeq" id="WP_011229408.1">
    <property type="nucleotide sequence ID" value="NC_007971.2"/>
</dbReference>
<evidence type="ECO:0000313" key="4">
    <source>
        <dbReference type="Proteomes" id="UP000002429"/>
    </source>
</evidence>
<dbReference type="EMBL" id="CP000354">
    <property type="protein sequence ID" value="ABF12952.1"/>
    <property type="molecule type" value="Genomic_DNA"/>
</dbReference>
<dbReference type="HOGENOM" id="CLU_034937_0_0_4"/>
<dbReference type="InterPro" id="IPR019501">
    <property type="entry name" value="Peptidase_M30_hyicolysin"/>
</dbReference>
<keyword evidence="2" id="KW-0614">Plasmid</keyword>
<reference evidence="2" key="4">
    <citation type="submission" date="2006-04" db="EMBL/GenBank/DDBJ databases">
        <title>Complete sequence of the chromosome of Ralstonia metallidurans CH34.</title>
        <authorList>
            <consortium name="US DOE Joint Genome Institute"/>
            <person name="Copeland A."/>
            <person name="Lucas S."/>
            <person name="Lapidus A."/>
            <person name="Barry K."/>
            <person name="Detter J.C."/>
            <person name="Glavina del Rio T."/>
            <person name="Hammon N."/>
            <person name="Israni S."/>
            <person name="Dalin E."/>
            <person name="Tice H."/>
            <person name="Martinez M."/>
            <person name="Goltsman E."/>
            <person name="Pitluck S."/>
            <person name="Schmutz J."/>
            <person name="Larimer F."/>
            <person name="Land M."/>
            <person name="Hauser L."/>
            <person name="Kyrpides N."/>
            <person name="Kim E."/>
            <person name="Mergeay M."/>
            <person name="Benotmane M.A."/>
            <person name="Vallaeys T."/>
            <person name="Michaux A."/>
            <person name="Monchy S."/>
            <person name="Dunn J."/>
            <person name="McCorkle S."/>
            <person name="Taghavi S."/>
            <person name="van der Lelie D."/>
            <person name="Richardson P."/>
        </authorList>
    </citation>
    <scope>NUCLEOTIDE SEQUENCE</scope>
    <source>
        <strain evidence="2">CH34</strain>
        <plasmid evidence="2">pMOL30</plasmid>
    </source>
</reference>
<dbReference type="EMBL" id="X71400">
    <property type="protein sequence ID" value="CAI11341.1"/>
    <property type="molecule type" value="Genomic_DNA"/>
</dbReference>
<dbReference type="KEGG" id="rme:Rmet_6093"/>
<dbReference type="GeneID" id="60825027"/>
<dbReference type="Proteomes" id="UP000002429">
    <property type="component" value="Plasmid pMOL30"/>
</dbReference>
<accession>Q58AC6</accession>
<name>Q58AC6_CUPMC</name>
<evidence type="ECO:0000313" key="3">
    <source>
        <dbReference type="EMBL" id="CAI11341.1"/>
    </source>
</evidence>
<proteinExistence type="predicted"/>
<reference evidence="3" key="2">
    <citation type="journal article" date="2001" name="J. Bacteriol.">
        <title>Cloning and functional analysis of the pbr lead resistance determinant of Ralstonia metallidurans CH34.</title>
        <authorList>
            <person name="Borremans B."/>
            <person name="Hobman J."/>
            <person name="Provoost A."/>
            <person name="Brown N.L."/>
            <person name="van der Lelie D."/>
        </authorList>
    </citation>
    <scope>NUCLEOTIDE SEQUENCE</scope>
    <source>
        <strain evidence="3">CH34</strain>
    </source>
</reference>
<geneLocation type="plasmid" evidence="2 4">
    <name>pMOL30</name>
</geneLocation>
<evidence type="ECO:0000256" key="1">
    <source>
        <dbReference type="SAM" id="MobiDB-lite"/>
    </source>
</evidence>